<evidence type="ECO:0000313" key="3">
    <source>
        <dbReference type="Proteomes" id="UP000584824"/>
    </source>
</evidence>
<dbReference type="InterPro" id="IPR023631">
    <property type="entry name" value="Amidase_dom"/>
</dbReference>
<protein>
    <submittedName>
        <fullName evidence="2">Amidase</fullName>
        <ecNumber evidence="2">3.5.1.4</ecNumber>
    </submittedName>
</protein>
<dbReference type="InterPro" id="IPR036928">
    <property type="entry name" value="AS_sf"/>
</dbReference>
<dbReference type="InterPro" id="IPR000120">
    <property type="entry name" value="Amidase"/>
</dbReference>
<dbReference type="GO" id="GO:0004040">
    <property type="term" value="F:amidase activity"/>
    <property type="evidence" value="ECO:0007669"/>
    <property type="project" value="UniProtKB-EC"/>
</dbReference>
<dbReference type="RefSeq" id="WP_183795241.1">
    <property type="nucleotide sequence ID" value="NZ_JACIDU010000024.1"/>
</dbReference>
<reference evidence="2 3" key="1">
    <citation type="submission" date="2020-08" db="EMBL/GenBank/DDBJ databases">
        <title>Genomic Encyclopedia of Type Strains, Phase IV (KMG-IV): sequencing the most valuable type-strain genomes for metagenomic binning, comparative biology and taxonomic classification.</title>
        <authorList>
            <person name="Goeker M."/>
        </authorList>
    </citation>
    <scope>NUCLEOTIDE SEQUENCE [LARGE SCALE GENOMIC DNA]</scope>
    <source>
        <strain evidence="2 3">DSM 26385</strain>
    </source>
</reference>
<dbReference type="EMBL" id="JACIDU010000024">
    <property type="protein sequence ID" value="MBB4105610.1"/>
    <property type="molecule type" value="Genomic_DNA"/>
</dbReference>
<dbReference type="Pfam" id="PF01425">
    <property type="entry name" value="Amidase"/>
    <property type="match status" value="1"/>
</dbReference>
<dbReference type="NCBIfam" id="NF005686">
    <property type="entry name" value="PRK07486.1"/>
    <property type="match status" value="1"/>
</dbReference>
<organism evidence="2 3">
    <name type="scientific">Allorhizobium borbori</name>
    <dbReference type="NCBI Taxonomy" id="485907"/>
    <lineage>
        <taxon>Bacteria</taxon>
        <taxon>Pseudomonadati</taxon>
        <taxon>Pseudomonadota</taxon>
        <taxon>Alphaproteobacteria</taxon>
        <taxon>Hyphomicrobiales</taxon>
        <taxon>Rhizobiaceae</taxon>
        <taxon>Rhizobium/Agrobacterium group</taxon>
        <taxon>Allorhizobium</taxon>
    </lineage>
</organism>
<keyword evidence="2" id="KW-0378">Hydrolase</keyword>
<accession>A0A7W6K5R2</accession>
<dbReference type="SUPFAM" id="SSF75304">
    <property type="entry name" value="Amidase signature (AS) enzymes"/>
    <property type="match status" value="1"/>
</dbReference>
<evidence type="ECO:0000313" key="2">
    <source>
        <dbReference type="EMBL" id="MBB4105610.1"/>
    </source>
</evidence>
<dbReference type="PANTHER" id="PTHR11895:SF76">
    <property type="entry name" value="INDOLEACETAMIDE HYDROLASE"/>
    <property type="match status" value="1"/>
</dbReference>
<name>A0A7W6K5R2_9HYPH</name>
<proteinExistence type="predicted"/>
<dbReference type="Gene3D" id="3.90.1300.10">
    <property type="entry name" value="Amidase signature (AS) domain"/>
    <property type="match status" value="1"/>
</dbReference>
<dbReference type="EC" id="3.5.1.4" evidence="2"/>
<feature type="domain" description="Amidase" evidence="1">
    <location>
        <begin position="27"/>
        <end position="455"/>
    </location>
</feature>
<sequence length="474" mass="51229">MTDDLTRLSAVALSNAIHEKRVSCVAVMEAYLDRIDRLNPDINAILYLRPRNELLDEAQTCDRELADGHSRGWMHGFPQAVKDLSEVKGMPCSWGSPIFKGFVSTVDSIHVERVRQAGAIFIGKTNTPEFGLGSHTTNPVHGPTRNPFDRTKSAGGSSGGAAAALATRLLPVADGSDMMGSLRNPAAFNNVIGFRPSFGRVPNGKGTEFFMGQLGISGPMGKTVTDTARLLATQSGYDPRDPLSLADEDLALRGAAQTKGMKIAWLGDFGGYLPFEPGVLDVDRQALSVLAGIGCEIDEITPDFDLPKLWEAWITLRSFNVTHGLRGFYDKPATRALFNPQYLYEFDLALSQSAADIHAASVVRTNWYKYMCVLFSRYDFVLLPAAQVFPFDVTLPWPGEIAGKPMDTYHRWMEVVIGPTMAGLPVAAMPAGFGANGLPSGIQIVGPPRGDRATLEFALAYEQAAGFETGHAGG</sequence>
<keyword evidence="3" id="KW-1185">Reference proteome</keyword>
<dbReference type="PANTHER" id="PTHR11895">
    <property type="entry name" value="TRANSAMIDASE"/>
    <property type="match status" value="1"/>
</dbReference>
<evidence type="ECO:0000259" key="1">
    <source>
        <dbReference type="Pfam" id="PF01425"/>
    </source>
</evidence>
<gene>
    <name evidence="2" type="ORF">GGQ66_004197</name>
</gene>
<dbReference type="Proteomes" id="UP000584824">
    <property type="component" value="Unassembled WGS sequence"/>
</dbReference>
<comment type="caution">
    <text evidence="2">The sequence shown here is derived from an EMBL/GenBank/DDBJ whole genome shotgun (WGS) entry which is preliminary data.</text>
</comment>
<dbReference type="AlphaFoldDB" id="A0A7W6K5R2"/>